<sequence length="328" mass="37684">MATKYDCDNSSPYFMNANENPGAILVSSPLTGDNYHSWCRGMTVALRSKNKFQFVDGTLPRPMATDPNFQAWDRCNTMVLSWLFHSLHPSISESVMWMENAFDVWKDLRERYYQGDIFRISELQEDMYMLKQGESSITTYFTQLKTLWQELDNFRPIPSCKCVIQCSSCTLIPTIENYREVDRVIRFLKGLNDDYSAVRSQIMLMDPLPNVNKVFSLLIQQERQLNIQLEEPRCSCTQGRRTNICTCDNTVPSFTHEQHKALLALLPSHTASVGQCGTTVTTLHNTSTVPYWVDNESYQDVVRCDSDTTLDLSQKAEKVLLGYKVKVI</sequence>
<comment type="caution">
    <text evidence="2">The sequence shown here is derived from an EMBL/GenBank/DDBJ whole genome shotgun (WGS) entry which is preliminary data.</text>
</comment>
<dbReference type="PANTHER" id="PTHR37610:SF55">
    <property type="entry name" value="RETROTRANSPOSON COPIA-LIKE N-TERMINAL DOMAIN-CONTAINING PROTEIN"/>
    <property type="match status" value="1"/>
</dbReference>
<feature type="non-terminal residue" evidence="2">
    <location>
        <position position="1"/>
    </location>
</feature>
<name>A0A371GMB8_MUCPR</name>
<evidence type="ECO:0000259" key="1">
    <source>
        <dbReference type="Pfam" id="PF14244"/>
    </source>
</evidence>
<dbReference type="Proteomes" id="UP000257109">
    <property type="component" value="Unassembled WGS sequence"/>
</dbReference>
<accession>A0A371GMB8</accession>
<dbReference type="InterPro" id="IPR029472">
    <property type="entry name" value="Copia-like_N"/>
</dbReference>
<evidence type="ECO:0000313" key="2">
    <source>
        <dbReference type="EMBL" id="RDX91660.1"/>
    </source>
</evidence>
<protein>
    <recommendedName>
        <fullName evidence="1">Retrotransposon Copia-like N-terminal domain-containing protein</fullName>
    </recommendedName>
</protein>
<keyword evidence="3" id="KW-1185">Reference proteome</keyword>
<proteinExistence type="predicted"/>
<dbReference type="PANTHER" id="PTHR37610">
    <property type="entry name" value="CCHC-TYPE DOMAIN-CONTAINING PROTEIN"/>
    <property type="match status" value="1"/>
</dbReference>
<dbReference type="Pfam" id="PF14244">
    <property type="entry name" value="Retrotran_gag_3"/>
    <property type="match status" value="1"/>
</dbReference>
<dbReference type="EMBL" id="QJKJ01005063">
    <property type="protein sequence ID" value="RDX91660.1"/>
    <property type="molecule type" value="Genomic_DNA"/>
</dbReference>
<dbReference type="OrthoDB" id="5544992at2759"/>
<evidence type="ECO:0000313" key="3">
    <source>
        <dbReference type="Proteomes" id="UP000257109"/>
    </source>
</evidence>
<feature type="domain" description="Retrotransposon Copia-like N-terminal" evidence="1">
    <location>
        <begin position="18"/>
        <end position="62"/>
    </location>
</feature>
<gene>
    <name evidence="2" type="ORF">CR513_26323</name>
</gene>
<reference evidence="2" key="1">
    <citation type="submission" date="2018-05" db="EMBL/GenBank/DDBJ databases">
        <title>Draft genome of Mucuna pruriens seed.</title>
        <authorList>
            <person name="Nnadi N.E."/>
            <person name="Vos R."/>
            <person name="Hasami M.H."/>
            <person name="Devisetty U.K."/>
            <person name="Aguiy J.C."/>
        </authorList>
    </citation>
    <scope>NUCLEOTIDE SEQUENCE [LARGE SCALE GENOMIC DNA]</scope>
    <source>
        <strain evidence="2">JCA_2017</strain>
    </source>
</reference>
<organism evidence="2 3">
    <name type="scientific">Mucuna pruriens</name>
    <name type="common">Velvet bean</name>
    <name type="synonym">Dolichos pruriens</name>
    <dbReference type="NCBI Taxonomy" id="157652"/>
    <lineage>
        <taxon>Eukaryota</taxon>
        <taxon>Viridiplantae</taxon>
        <taxon>Streptophyta</taxon>
        <taxon>Embryophyta</taxon>
        <taxon>Tracheophyta</taxon>
        <taxon>Spermatophyta</taxon>
        <taxon>Magnoliopsida</taxon>
        <taxon>eudicotyledons</taxon>
        <taxon>Gunneridae</taxon>
        <taxon>Pentapetalae</taxon>
        <taxon>rosids</taxon>
        <taxon>fabids</taxon>
        <taxon>Fabales</taxon>
        <taxon>Fabaceae</taxon>
        <taxon>Papilionoideae</taxon>
        <taxon>50 kb inversion clade</taxon>
        <taxon>NPAAA clade</taxon>
        <taxon>indigoferoid/millettioid clade</taxon>
        <taxon>Phaseoleae</taxon>
        <taxon>Mucuna</taxon>
    </lineage>
</organism>
<dbReference type="AlphaFoldDB" id="A0A371GMB8"/>